<dbReference type="Pfam" id="PF12840">
    <property type="entry name" value="HTH_20"/>
    <property type="match status" value="1"/>
</dbReference>
<evidence type="ECO:0000259" key="4">
    <source>
        <dbReference type="SMART" id="SM00418"/>
    </source>
</evidence>
<proteinExistence type="predicted"/>
<evidence type="ECO:0000256" key="2">
    <source>
        <dbReference type="ARBA" id="ARBA00023125"/>
    </source>
</evidence>
<gene>
    <name evidence="5" type="ORF">GCM10010347_59340</name>
</gene>
<dbReference type="SMART" id="SM00418">
    <property type="entry name" value="HTH_ARSR"/>
    <property type="match status" value="1"/>
</dbReference>
<dbReference type="Proteomes" id="UP000642673">
    <property type="component" value="Unassembled WGS sequence"/>
</dbReference>
<dbReference type="EMBL" id="BMVP01000018">
    <property type="protein sequence ID" value="GHB80741.1"/>
    <property type="molecule type" value="Genomic_DNA"/>
</dbReference>
<dbReference type="PANTHER" id="PTHR43132:SF6">
    <property type="entry name" value="HTH-TYPE TRANSCRIPTIONAL REPRESSOR CZRA"/>
    <property type="match status" value="1"/>
</dbReference>
<dbReference type="InterPro" id="IPR001845">
    <property type="entry name" value="HTH_ArsR_DNA-bd_dom"/>
</dbReference>
<accession>A0ABQ3F493</accession>
<organism evidence="5 6">
    <name type="scientific">Streptomyces cirratus</name>
    <dbReference type="NCBI Taxonomy" id="68187"/>
    <lineage>
        <taxon>Bacteria</taxon>
        <taxon>Bacillati</taxon>
        <taxon>Actinomycetota</taxon>
        <taxon>Actinomycetes</taxon>
        <taxon>Kitasatosporales</taxon>
        <taxon>Streptomycetaceae</taxon>
        <taxon>Streptomyces</taxon>
    </lineage>
</organism>
<protein>
    <submittedName>
        <fullName evidence="5">ArsR family transcriptional regulator</fullName>
    </submittedName>
</protein>
<dbReference type="CDD" id="cd00090">
    <property type="entry name" value="HTH_ARSR"/>
    <property type="match status" value="1"/>
</dbReference>
<dbReference type="InterPro" id="IPR051011">
    <property type="entry name" value="Metal_resp_trans_reg"/>
</dbReference>
<keyword evidence="2" id="KW-0238">DNA-binding</keyword>
<name>A0ABQ3F493_9ACTN</name>
<dbReference type="InterPro" id="IPR036388">
    <property type="entry name" value="WH-like_DNA-bd_sf"/>
</dbReference>
<evidence type="ECO:0000313" key="5">
    <source>
        <dbReference type="EMBL" id="GHB80741.1"/>
    </source>
</evidence>
<reference evidence="6" key="1">
    <citation type="journal article" date="2019" name="Int. J. Syst. Evol. Microbiol.">
        <title>The Global Catalogue of Microorganisms (GCM) 10K type strain sequencing project: providing services to taxonomists for standard genome sequencing and annotation.</title>
        <authorList>
            <consortium name="The Broad Institute Genomics Platform"/>
            <consortium name="The Broad Institute Genome Sequencing Center for Infectious Disease"/>
            <person name="Wu L."/>
            <person name="Ma J."/>
        </authorList>
    </citation>
    <scope>NUCLEOTIDE SEQUENCE [LARGE SCALE GENOMIC DNA]</scope>
    <source>
        <strain evidence="6">JCM 4738</strain>
    </source>
</reference>
<keyword evidence="6" id="KW-1185">Reference proteome</keyword>
<keyword evidence="3" id="KW-0804">Transcription</keyword>
<keyword evidence="1" id="KW-0805">Transcription regulation</keyword>
<evidence type="ECO:0000256" key="1">
    <source>
        <dbReference type="ARBA" id="ARBA00023015"/>
    </source>
</evidence>
<evidence type="ECO:0000313" key="6">
    <source>
        <dbReference type="Proteomes" id="UP000642673"/>
    </source>
</evidence>
<feature type="domain" description="HTH arsR-type" evidence="4">
    <location>
        <begin position="263"/>
        <end position="327"/>
    </location>
</feature>
<sequence>MIRIRLGTQGLGSVRFAVSPLGSAKDLLSTIGSNPAGLDASWRARTTQALTLHRLGLLAVVGACGPRGYAPDFLRPEPQTFQNETDSELHRIATTPHERIRYELGSAISGHSWDPHSTRPAPRQLLQALARGEGHFAQRLADEMAQFWHAVLAPSWPAVQARLEADVTARASEIARYGLAETLNHLAPNLQWLDGELLVHLRSGSAHQMTLDANAVIMTPSVFIDRAVFCAAEPAGAPNPRTPLIVYPTVRIDALPQIQEHPLIGEMRQRLLAELHQPRSTTEIAQRLYLSPATVSYHLQILYRAGLVTRTRRSRHVLYQRRAGAAGAP</sequence>
<comment type="caution">
    <text evidence="5">The sequence shown here is derived from an EMBL/GenBank/DDBJ whole genome shotgun (WGS) entry which is preliminary data.</text>
</comment>
<dbReference type="Gene3D" id="1.10.10.10">
    <property type="entry name" value="Winged helix-like DNA-binding domain superfamily/Winged helix DNA-binding domain"/>
    <property type="match status" value="1"/>
</dbReference>
<dbReference type="InterPro" id="IPR036390">
    <property type="entry name" value="WH_DNA-bd_sf"/>
</dbReference>
<dbReference type="PANTHER" id="PTHR43132">
    <property type="entry name" value="ARSENICAL RESISTANCE OPERON REPRESSOR ARSR-RELATED"/>
    <property type="match status" value="1"/>
</dbReference>
<evidence type="ECO:0000256" key="3">
    <source>
        <dbReference type="ARBA" id="ARBA00023163"/>
    </source>
</evidence>
<dbReference type="InterPro" id="IPR011991">
    <property type="entry name" value="ArsR-like_HTH"/>
</dbReference>
<dbReference type="SUPFAM" id="SSF46785">
    <property type="entry name" value="Winged helix' DNA-binding domain"/>
    <property type="match status" value="1"/>
</dbReference>